<dbReference type="Gene3D" id="3.90.1700.10">
    <property type="entry name" value="v583 domain like"/>
    <property type="match status" value="1"/>
</dbReference>
<evidence type="ECO:0000313" key="2">
    <source>
        <dbReference type="Proteomes" id="UP001203761"/>
    </source>
</evidence>
<keyword evidence="2" id="KW-1185">Reference proteome</keyword>
<sequence length="481" mass="50514">MNTATDTDQSAASAFGGMLAEPLDIVNIGVESFGAPPAQAGATVTNLQWRPPAGGDDELGMKLAALTANPIIQKANDEAFEKMLSARAILKDVVPAREAIDVLSEGKALLHAGPPIAFDDMAGPMKAGVIGAALLEGWAQDEEDATRQAREGKISLHQTHDHMAVGPMGGIISPSMPVMVVEDPVNGNTAFTNLNEGAGRALRYGALGEDVMKRLHWISERLGPSLGAAIREAEEPIDLRSITAQALQMGDEVHSRNQAASTMTTRELAPGLARNADLGGIEALDFLRTNNYWFLNFSMVASKLGTHAGHNVKHSTLMTTFSRNGVNVGIRVSGLGDQWFTSPAAEVEGLYFPGYGPEDANPDIGDSAITETYGLGGFALAAAPAIVGFVGGTVDSAIRTTEEMATITHGRHREYQIPTLNFKGSPVGVDIRKVVDSGVEPVITTGIAHKEPGIGQIGAGLTVAPLLCFTEALKALEIPEA</sequence>
<dbReference type="RefSeq" id="WP_249737155.1">
    <property type="nucleotide sequence ID" value="NZ_JAKNCJ010000002.1"/>
</dbReference>
<accession>A0ABT0QZI3</accession>
<evidence type="ECO:0000313" key="1">
    <source>
        <dbReference type="EMBL" id="MCL6423060.1"/>
    </source>
</evidence>
<dbReference type="Proteomes" id="UP001203761">
    <property type="component" value="Unassembled WGS sequence"/>
</dbReference>
<comment type="caution">
    <text evidence="1">The sequence shown here is derived from an EMBL/GenBank/DDBJ whole genome shotgun (WGS) entry which is preliminary data.</text>
</comment>
<dbReference type="Pfam" id="PF06545">
    <property type="entry name" value="AllG"/>
    <property type="match status" value="1"/>
</dbReference>
<proteinExistence type="predicted"/>
<gene>
    <name evidence="1" type="ORF">Bequi_06610</name>
</gene>
<protein>
    <submittedName>
        <fullName evidence="1">DUF1116 domain-containing protein</fullName>
    </submittedName>
</protein>
<name>A0ABT0QZI3_9MICO</name>
<dbReference type="Gene3D" id="3.40.50.720">
    <property type="entry name" value="NAD(P)-binding Rossmann-like Domain"/>
    <property type="match status" value="1"/>
</dbReference>
<dbReference type="Gene3D" id="3.90.1710.10">
    <property type="entry name" value="Enterococcus faecalis V583 domain"/>
    <property type="match status" value="1"/>
</dbReference>
<dbReference type="Gene3D" id="1.10.10.660">
    <property type="entry name" value="conserved protein of unknown function from Enterococcus faecalis V583"/>
    <property type="match status" value="1"/>
</dbReference>
<dbReference type="InterPro" id="IPR024033">
    <property type="entry name" value="OXTCase_su_AllG_h-dom"/>
</dbReference>
<reference evidence="1" key="1">
    <citation type="submission" date="2022-02" db="EMBL/GenBank/DDBJ databases">
        <authorList>
            <person name="Lee M."/>
            <person name="Kim S.-J."/>
            <person name="Jung M.-Y."/>
        </authorList>
    </citation>
    <scope>NUCLEOTIDE SEQUENCE</scope>
    <source>
        <strain evidence="1">JHP9</strain>
    </source>
</reference>
<dbReference type="EMBL" id="JAKNCJ010000002">
    <property type="protein sequence ID" value="MCL6423060.1"/>
    <property type="molecule type" value="Genomic_DNA"/>
</dbReference>
<organism evidence="1 2">
    <name type="scientific">Brachybacterium equifaecis</name>
    <dbReference type="NCBI Taxonomy" id="2910770"/>
    <lineage>
        <taxon>Bacteria</taxon>
        <taxon>Bacillati</taxon>
        <taxon>Actinomycetota</taxon>
        <taxon>Actinomycetes</taxon>
        <taxon>Micrococcales</taxon>
        <taxon>Dermabacteraceae</taxon>
        <taxon>Brachybacterium</taxon>
    </lineage>
</organism>
<dbReference type="InterPro" id="IPR009499">
    <property type="entry name" value="AllG-like"/>
</dbReference>